<dbReference type="Proteomes" id="UP000247922">
    <property type="component" value="Unassembled WGS sequence"/>
</dbReference>
<evidence type="ECO:0000313" key="9">
    <source>
        <dbReference type="EMBL" id="PXW90904.1"/>
    </source>
</evidence>
<dbReference type="GO" id="GO:0005737">
    <property type="term" value="C:cytoplasm"/>
    <property type="evidence" value="ECO:0007669"/>
    <property type="project" value="TreeGrafter"/>
</dbReference>
<dbReference type="InterPro" id="IPR016162">
    <property type="entry name" value="Ald_DH_N"/>
</dbReference>
<dbReference type="CDD" id="cd07136">
    <property type="entry name" value="ALDH_YwdH-P39616"/>
    <property type="match status" value="1"/>
</dbReference>
<dbReference type="PROSITE" id="PS00687">
    <property type="entry name" value="ALDEHYDE_DEHYDR_GLU"/>
    <property type="match status" value="1"/>
</dbReference>
<accession>A0A2V3WCP5</accession>
<name>A0A2V3WCP5_9BACI</name>
<feature type="domain" description="Aldehyde dehydrogenase" evidence="8">
    <location>
        <begin position="12"/>
        <end position="424"/>
    </location>
</feature>
<feature type="active site" evidence="5 6">
    <location>
        <position position="206"/>
    </location>
</feature>
<evidence type="ECO:0000256" key="6">
    <source>
        <dbReference type="PROSITE-ProRule" id="PRU10007"/>
    </source>
</evidence>
<evidence type="ECO:0000256" key="4">
    <source>
        <dbReference type="PIRNR" id="PIRNR036492"/>
    </source>
</evidence>
<dbReference type="SUPFAM" id="SSF53720">
    <property type="entry name" value="ALDH-like"/>
    <property type="match status" value="1"/>
</dbReference>
<dbReference type="InterPro" id="IPR015590">
    <property type="entry name" value="Aldehyde_DH_dom"/>
</dbReference>
<dbReference type="AlphaFoldDB" id="A0A2V3WCP5"/>
<dbReference type="EMBL" id="QJJR01000007">
    <property type="protein sequence ID" value="PXW90904.1"/>
    <property type="molecule type" value="Genomic_DNA"/>
</dbReference>
<dbReference type="PIRSF" id="PIRSF036492">
    <property type="entry name" value="ALDH"/>
    <property type="match status" value="1"/>
</dbReference>
<dbReference type="FunFam" id="3.40.605.10:FF:000004">
    <property type="entry name" value="Aldehyde dehydrogenase"/>
    <property type="match status" value="1"/>
</dbReference>
<evidence type="ECO:0000256" key="3">
    <source>
        <dbReference type="ARBA" id="ARBA00023027"/>
    </source>
</evidence>
<keyword evidence="10" id="KW-1185">Reference proteome</keyword>
<evidence type="ECO:0000313" key="10">
    <source>
        <dbReference type="Proteomes" id="UP000247922"/>
    </source>
</evidence>
<dbReference type="InterPro" id="IPR016160">
    <property type="entry name" value="Ald_DH_CS_CYS"/>
</dbReference>
<dbReference type="Gene3D" id="3.40.605.10">
    <property type="entry name" value="Aldehyde Dehydrogenase, Chain A, domain 1"/>
    <property type="match status" value="1"/>
</dbReference>
<keyword evidence="3" id="KW-0520">NAD</keyword>
<dbReference type="PANTHER" id="PTHR43570">
    <property type="entry name" value="ALDEHYDE DEHYDROGENASE"/>
    <property type="match status" value="1"/>
</dbReference>
<dbReference type="Gene3D" id="3.40.309.10">
    <property type="entry name" value="Aldehyde Dehydrogenase, Chain A, domain 2"/>
    <property type="match status" value="1"/>
</dbReference>
<dbReference type="InterPro" id="IPR016161">
    <property type="entry name" value="Ald_DH/histidinol_DH"/>
</dbReference>
<evidence type="ECO:0000256" key="2">
    <source>
        <dbReference type="ARBA" id="ARBA00023002"/>
    </source>
</evidence>
<comment type="similarity">
    <text evidence="1 4 7">Belongs to the aldehyde dehydrogenase family.</text>
</comment>
<dbReference type="InterPro" id="IPR029510">
    <property type="entry name" value="Ald_DH_CS_GLU"/>
</dbReference>
<proteinExistence type="inferred from homology"/>
<dbReference type="InterPro" id="IPR012394">
    <property type="entry name" value="Aldehyde_DH_NAD(P)"/>
</dbReference>
<dbReference type="PANTHER" id="PTHR43570:SF16">
    <property type="entry name" value="ALDEHYDE DEHYDROGENASE TYPE III, ISOFORM Q"/>
    <property type="match status" value="1"/>
</dbReference>
<protein>
    <recommendedName>
        <fullName evidence="4">Aldehyde dehydrogenase</fullName>
    </recommendedName>
</protein>
<dbReference type="GO" id="GO:0006081">
    <property type="term" value="P:aldehyde metabolic process"/>
    <property type="evidence" value="ECO:0007669"/>
    <property type="project" value="InterPro"/>
</dbReference>
<sequence>MALFEKQKSYFHMGNTKPLAHRLEALTLLKDAIKQYEPKIIEALHQDLHKSEFESYMTEIGILYTEIDHVKKHLKKWMRPKKVKTALTHLGTKGKIHHDPYGVTLIIAPWNYPFQLAIAPLIGAIAGGNTAILKPSELTPHTANVIDEMISHTYIPEYISVVQGGVDVSTELLETPFDYIFFTGSVNVGKIVMEKASHHLTPHTLELGGKSPAIVHDDASLKLAAKRIAWGKYINAGQTCVAPDYVYVHEGVKERFLELLAEAIDALYSTDPINHSEYTHIVNEEHFKRLTRFLDNGQLIKGGQTNSDKRIIAPTVLSNITFDDAVMKDEIFGPILPILSYQHLNDAIEMIQKQPKPLALYLFSEKSITQQTILDELSFGGGCINDTIYHLATPYLPFGGVGASGTGNYHGKYSFDTFTHQKSVLKQTTYFDLDLRYPNQKHGLKWVKRLLK</sequence>
<comment type="caution">
    <text evidence="9">The sequence shown here is derived from an EMBL/GenBank/DDBJ whole genome shotgun (WGS) entry which is preliminary data.</text>
</comment>
<reference evidence="9 10" key="1">
    <citation type="submission" date="2018-05" db="EMBL/GenBank/DDBJ databases">
        <title>Genomic Encyclopedia of Type Strains, Phase IV (KMG-IV): sequencing the most valuable type-strain genomes for metagenomic binning, comparative biology and taxonomic classification.</title>
        <authorList>
            <person name="Goeker M."/>
        </authorList>
    </citation>
    <scope>NUCLEOTIDE SEQUENCE [LARGE SCALE GENOMIC DNA]</scope>
    <source>
        <strain evidence="9 10">DSM 22440</strain>
    </source>
</reference>
<evidence type="ECO:0000256" key="1">
    <source>
        <dbReference type="ARBA" id="ARBA00009986"/>
    </source>
</evidence>
<keyword evidence="2 4" id="KW-0560">Oxidoreductase</keyword>
<organism evidence="9 10">
    <name type="scientific">Streptohalobacillus salinus</name>
    <dbReference type="NCBI Taxonomy" id="621096"/>
    <lineage>
        <taxon>Bacteria</taxon>
        <taxon>Bacillati</taxon>
        <taxon>Bacillota</taxon>
        <taxon>Bacilli</taxon>
        <taxon>Bacillales</taxon>
        <taxon>Bacillaceae</taxon>
        <taxon>Streptohalobacillus</taxon>
    </lineage>
</organism>
<dbReference type="InterPro" id="IPR016163">
    <property type="entry name" value="Ald_DH_C"/>
</dbReference>
<feature type="active site" evidence="5">
    <location>
        <position position="240"/>
    </location>
</feature>
<dbReference type="FunFam" id="3.40.309.10:FF:000003">
    <property type="entry name" value="Aldehyde dehydrogenase"/>
    <property type="match status" value="1"/>
</dbReference>
<dbReference type="PROSITE" id="PS00070">
    <property type="entry name" value="ALDEHYDE_DEHYDR_CYS"/>
    <property type="match status" value="1"/>
</dbReference>
<evidence type="ECO:0000256" key="5">
    <source>
        <dbReference type="PIRSR" id="PIRSR036492-1"/>
    </source>
</evidence>
<evidence type="ECO:0000256" key="7">
    <source>
        <dbReference type="RuleBase" id="RU003345"/>
    </source>
</evidence>
<evidence type="ECO:0000259" key="8">
    <source>
        <dbReference type="Pfam" id="PF00171"/>
    </source>
</evidence>
<dbReference type="GO" id="GO:0004029">
    <property type="term" value="F:aldehyde dehydrogenase (NAD+) activity"/>
    <property type="evidence" value="ECO:0007669"/>
    <property type="project" value="TreeGrafter"/>
</dbReference>
<dbReference type="Pfam" id="PF00171">
    <property type="entry name" value="Aldedh"/>
    <property type="match status" value="1"/>
</dbReference>
<gene>
    <name evidence="9" type="ORF">DES38_10735</name>
</gene>